<evidence type="ECO:0000313" key="1">
    <source>
        <dbReference type="EMBL" id="MFD1361148.1"/>
    </source>
</evidence>
<dbReference type="RefSeq" id="WP_382398445.1">
    <property type="nucleotide sequence ID" value="NZ_JBHTNH010000007.1"/>
</dbReference>
<organism evidence="1 2">
    <name type="scientific">Lentibacillus salinarum</name>
    <dbReference type="NCBI Taxonomy" id="446820"/>
    <lineage>
        <taxon>Bacteria</taxon>
        <taxon>Bacillati</taxon>
        <taxon>Bacillota</taxon>
        <taxon>Bacilli</taxon>
        <taxon>Bacillales</taxon>
        <taxon>Bacillaceae</taxon>
        <taxon>Lentibacillus</taxon>
    </lineage>
</organism>
<dbReference type="EMBL" id="JBHTNH010000007">
    <property type="protein sequence ID" value="MFD1361148.1"/>
    <property type="molecule type" value="Genomic_DNA"/>
</dbReference>
<evidence type="ECO:0000313" key="2">
    <source>
        <dbReference type="Proteomes" id="UP001597178"/>
    </source>
</evidence>
<proteinExistence type="predicted"/>
<accession>A0ABW3ZSL9</accession>
<name>A0ABW3ZSL9_9BACI</name>
<gene>
    <name evidence="1" type="ORF">ACFQ4A_05615</name>
</gene>
<keyword evidence="1" id="KW-0946">Virion</keyword>
<sequence>MDNKSANHNAIPEKVVKVMIDDIFRKNNVKPEEVKNNMSNDQKQMLKDMVEDLRTQVEQFNQGEKNKTETDK</sequence>
<dbReference type="Proteomes" id="UP001597178">
    <property type="component" value="Unassembled WGS sequence"/>
</dbReference>
<reference evidence="2" key="1">
    <citation type="journal article" date="2019" name="Int. J. Syst. Evol. Microbiol.">
        <title>The Global Catalogue of Microorganisms (GCM) 10K type strain sequencing project: providing services to taxonomists for standard genome sequencing and annotation.</title>
        <authorList>
            <consortium name="The Broad Institute Genomics Platform"/>
            <consortium name="The Broad Institute Genome Sequencing Center for Infectious Disease"/>
            <person name="Wu L."/>
            <person name="Ma J."/>
        </authorList>
    </citation>
    <scope>NUCLEOTIDE SEQUENCE [LARGE SCALE GENOMIC DNA]</scope>
    <source>
        <strain evidence="2">CCUG 54822</strain>
    </source>
</reference>
<keyword evidence="2" id="KW-1185">Reference proteome</keyword>
<comment type="caution">
    <text evidence="1">The sequence shown here is derived from an EMBL/GenBank/DDBJ whole genome shotgun (WGS) entry which is preliminary data.</text>
</comment>
<protein>
    <submittedName>
        <fullName evidence="1">Spore coat protein</fullName>
    </submittedName>
</protein>
<keyword evidence="1" id="KW-0167">Capsid protein</keyword>